<feature type="transmembrane region" description="Helical" evidence="1">
    <location>
        <begin position="254"/>
        <end position="272"/>
    </location>
</feature>
<dbReference type="Pfam" id="PF04235">
    <property type="entry name" value="DUF418"/>
    <property type="match status" value="1"/>
</dbReference>
<protein>
    <recommendedName>
        <fullName evidence="2">DUF418 domain-containing protein</fullName>
    </recommendedName>
</protein>
<keyword evidence="1" id="KW-0812">Transmembrane</keyword>
<reference evidence="3 4" key="1">
    <citation type="submission" date="2016-04" db="EMBL/GenBank/DDBJ databases">
        <authorList>
            <person name="Evans L.H."/>
            <person name="Alamgir A."/>
            <person name="Owens N."/>
            <person name="Weber N.D."/>
            <person name="Virtaneva K."/>
            <person name="Barbian K."/>
            <person name="Babar A."/>
            <person name="Rosenke K."/>
        </authorList>
    </citation>
    <scope>NUCLEOTIDE SEQUENCE [LARGE SCALE GENOMIC DNA]</scope>
    <source>
        <strain evidence="3 4">IFM 0406</strain>
    </source>
</reference>
<feature type="transmembrane region" description="Helical" evidence="1">
    <location>
        <begin position="130"/>
        <end position="149"/>
    </location>
</feature>
<comment type="caution">
    <text evidence="3">The sequence shown here is derived from an EMBL/GenBank/DDBJ whole genome shotgun (WGS) entry which is preliminary data.</text>
</comment>
<proteinExistence type="predicted"/>
<dbReference type="EMBL" id="LWGR01000004">
    <property type="protein sequence ID" value="KZM75013.1"/>
    <property type="molecule type" value="Genomic_DNA"/>
</dbReference>
<dbReference type="STRING" id="455432.AWN90_23730"/>
<feature type="transmembrane region" description="Helical" evidence="1">
    <location>
        <begin position="106"/>
        <end position="123"/>
    </location>
</feature>
<dbReference type="InterPro" id="IPR052529">
    <property type="entry name" value="Bact_Transport_Assoc"/>
</dbReference>
<feature type="transmembrane region" description="Helical" evidence="1">
    <location>
        <begin position="217"/>
        <end position="234"/>
    </location>
</feature>
<gene>
    <name evidence="3" type="ORF">AWN90_23730</name>
</gene>
<evidence type="ECO:0000313" key="3">
    <source>
        <dbReference type="EMBL" id="KZM75013.1"/>
    </source>
</evidence>
<dbReference type="AlphaFoldDB" id="A0A164P1X5"/>
<feature type="transmembrane region" description="Helical" evidence="1">
    <location>
        <begin position="48"/>
        <end position="68"/>
    </location>
</feature>
<dbReference type="PANTHER" id="PTHR30590:SF2">
    <property type="entry name" value="INNER MEMBRANE PROTEIN"/>
    <property type="match status" value="1"/>
</dbReference>
<feature type="domain" description="DUF418" evidence="2">
    <location>
        <begin position="173"/>
        <end position="320"/>
    </location>
</feature>
<evidence type="ECO:0000256" key="1">
    <source>
        <dbReference type="SAM" id="Phobius"/>
    </source>
</evidence>
<feature type="transmembrane region" description="Helical" evidence="1">
    <location>
        <begin position="80"/>
        <end position="100"/>
    </location>
</feature>
<organism evidence="3 4">
    <name type="scientific">Nocardia terpenica</name>
    <dbReference type="NCBI Taxonomy" id="455432"/>
    <lineage>
        <taxon>Bacteria</taxon>
        <taxon>Bacillati</taxon>
        <taxon>Actinomycetota</taxon>
        <taxon>Actinomycetes</taxon>
        <taxon>Mycobacteriales</taxon>
        <taxon>Nocardiaceae</taxon>
        <taxon>Nocardia</taxon>
    </lineage>
</organism>
<name>A0A164P1X5_9NOCA</name>
<dbReference type="RefSeq" id="WP_067587083.1">
    <property type="nucleotide sequence ID" value="NZ_JABMCZ010000005.1"/>
</dbReference>
<keyword evidence="4" id="KW-1185">Reference proteome</keyword>
<dbReference type="PANTHER" id="PTHR30590">
    <property type="entry name" value="INNER MEMBRANE PROTEIN"/>
    <property type="match status" value="1"/>
</dbReference>
<feature type="transmembrane region" description="Helical" evidence="1">
    <location>
        <begin position="187"/>
        <end position="205"/>
    </location>
</feature>
<dbReference type="InterPro" id="IPR007349">
    <property type="entry name" value="DUF418"/>
</dbReference>
<feature type="transmembrane region" description="Helical" evidence="1">
    <location>
        <begin position="155"/>
        <end position="175"/>
    </location>
</feature>
<dbReference type="Proteomes" id="UP000076512">
    <property type="component" value="Unassembled WGS sequence"/>
</dbReference>
<keyword evidence="1" id="KW-0472">Membrane</keyword>
<evidence type="ECO:0000259" key="2">
    <source>
        <dbReference type="Pfam" id="PF04235"/>
    </source>
</evidence>
<accession>A0A164P1X5</accession>
<keyword evidence="1" id="KW-1133">Transmembrane helix</keyword>
<feature type="transmembrane region" description="Helical" evidence="1">
    <location>
        <begin position="278"/>
        <end position="302"/>
    </location>
</feature>
<evidence type="ECO:0000313" key="4">
    <source>
        <dbReference type="Proteomes" id="UP000076512"/>
    </source>
</evidence>
<sequence length="338" mass="36438">MEKRIVDIDVVRGFAVAGLPVVNLGLTVGKTHYPTAGPLASVIYDDLFLHRFVTIFTFLFGVSFALVLHGASERAARPRLVLVRRLVALIAFGVFQLFLLDGNLQLFIYAVLGLVVLLPVSYLPRPAMPTIAVVLLLFSLPFAGEGLGVGAAVKLVSISMALLVLGASVVAYGIHADLPRRGPEIRTVFLIAAPLAVVTNVLNHGATTVFGSVIDELAMLSTSVAYVTGLLLLLRTRARRPLVAVLSPLGRMALTNFLVQAAAATVFAAVVVDIRDWNYVAITFGLTILFVAVQSVLCTLWLRRFRYGPFEWLWRCATWLTVVPIGSTPTLSSEGTPS</sequence>